<dbReference type="EMBL" id="LT629791">
    <property type="protein sequence ID" value="SDU62304.1"/>
    <property type="molecule type" value="Genomic_DNA"/>
</dbReference>
<gene>
    <name evidence="1" type="ORF">SAMN04488563_3296</name>
</gene>
<evidence type="ECO:0000313" key="1">
    <source>
        <dbReference type="EMBL" id="SDU62304.1"/>
    </source>
</evidence>
<sequence length="158" mass="18131">MSDADFDFLFGRWDVRNRWPPDLDDDTSWVEFPTTCQAGPILGGLGNVDAFSFAGLPGYAPWEAATVRLYDPVADLWRIFWTTSRRPGDFDSPMEGRFEDGVGVFYGSEERDGRAARVRFVWTHTPGTARWEQSYQFDEEAPWKTDWIMDFRPAATKG</sequence>
<keyword evidence="2" id="KW-1185">Reference proteome</keyword>
<dbReference type="STRING" id="419479.SAMN04488563_3296"/>
<name>A0A1H2K0S6_9ACTN</name>
<proteinExistence type="predicted"/>
<dbReference type="RefSeq" id="WP_046768029.1">
    <property type="nucleotide sequence ID" value="NZ_KQ061224.1"/>
</dbReference>
<evidence type="ECO:0000313" key="2">
    <source>
        <dbReference type="Proteomes" id="UP000182977"/>
    </source>
</evidence>
<dbReference type="AlphaFoldDB" id="A0A1H2K0S6"/>
<dbReference type="Proteomes" id="UP000182977">
    <property type="component" value="Chromosome I"/>
</dbReference>
<protein>
    <recommendedName>
        <fullName evidence="3">DUF1579 domain-containing protein</fullName>
    </recommendedName>
</protein>
<dbReference type="OrthoDB" id="9814791at2"/>
<organism evidence="1 2">
    <name type="scientific">Jiangella alkaliphila</name>
    <dbReference type="NCBI Taxonomy" id="419479"/>
    <lineage>
        <taxon>Bacteria</taxon>
        <taxon>Bacillati</taxon>
        <taxon>Actinomycetota</taxon>
        <taxon>Actinomycetes</taxon>
        <taxon>Jiangellales</taxon>
        <taxon>Jiangellaceae</taxon>
        <taxon>Jiangella</taxon>
    </lineage>
</organism>
<accession>A0A1H2K0S6</accession>
<evidence type="ECO:0008006" key="3">
    <source>
        <dbReference type="Google" id="ProtNLM"/>
    </source>
</evidence>
<reference evidence="2" key="1">
    <citation type="submission" date="2016-10" db="EMBL/GenBank/DDBJ databases">
        <authorList>
            <person name="Varghese N."/>
            <person name="Submissions S."/>
        </authorList>
    </citation>
    <scope>NUCLEOTIDE SEQUENCE [LARGE SCALE GENOMIC DNA]</scope>
    <source>
        <strain evidence="2">DSM 45079</strain>
    </source>
</reference>